<dbReference type="Gene3D" id="1.10.287.770">
    <property type="entry name" value="YojJ-like"/>
    <property type="match status" value="1"/>
</dbReference>
<keyword evidence="11 12" id="KW-0407">Ion channel</keyword>
<gene>
    <name evidence="14" type="ORF">LARSCL_LOCUS13400</name>
</gene>
<dbReference type="GO" id="GO:0015280">
    <property type="term" value="F:ligand-gated sodium channel activity"/>
    <property type="evidence" value="ECO:0007669"/>
    <property type="project" value="TreeGrafter"/>
</dbReference>
<dbReference type="Proteomes" id="UP001497382">
    <property type="component" value="Unassembled WGS sequence"/>
</dbReference>
<evidence type="ECO:0000256" key="9">
    <source>
        <dbReference type="ARBA" id="ARBA00023136"/>
    </source>
</evidence>
<evidence type="ECO:0000256" key="4">
    <source>
        <dbReference type="ARBA" id="ARBA00022461"/>
    </source>
</evidence>
<evidence type="ECO:0000256" key="6">
    <source>
        <dbReference type="ARBA" id="ARBA00022989"/>
    </source>
</evidence>
<keyword evidence="5 12" id="KW-0812">Transmembrane</keyword>
<evidence type="ECO:0000256" key="7">
    <source>
        <dbReference type="ARBA" id="ARBA00023053"/>
    </source>
</evidence>
<evidence type="ECO:0000256" key="12">
    <source>
        <dbReference type="RuleBase" id="RU000679"/>
    </source>
</evidence>
<keyword evidence="8 12" id="KW-0406">Ion transport</keyword>
<feature type="transmembrane region" description="Helical" evidence="13">
    <location>
        <begin position="194"/>
        <end position="217"/>
    </location>
</feature>
<dbReference type="GO" id="GO:0005886">
    <property type="term" value="C:plasma membrane"/>
    <property type="evidence" value="ECO:0007669"/>
    <property type="project" value="TreeGrafter"/>
</dbReference>
<dbReference type="Gene3D" id="2.60.470.10">
    <property type="entry name" value="Acid-sensing ion channels like domains"/>
    <property type="match status" value="1"/>
</dbReference>
<evidence type="ECO:0000256" key="10">
    <source>
        <dbReference type="ARBA" id="ARBA00023201"/>
    </source>
</evidence>
<keyword evidence="9 13" id="KW-0472">Membrane</keyword>
<evidence type="ECO:0000256" key="13">
    <source>
        <dbReference type="SAM" id="Phobius"/>
    </source>
</evidence>
<keyword evidence="4 12" id="KW-0894">Sodium channel</keyword>
<evidence type="ECO:0000256" key="3">
    <source>
        <dbReference type="ARBA" id="ARBA00022448"/>
    </source>
</evidence>
<evidence type="ECO:0000256" key="8">
    <source>
        <dbReference type="ARBA" id="ARBA00023065"/>
    </source>
</evidence>
<dbReference type="Pfam" id="PF00858">
    <property type="entry name" value="ASC"/>
    <property type="match status" value="1"/>
</dbReference>
<keyword evidence="3 12" id="KW-0813">Transport</keyword>
<dbReference type="PANTHER" id="PTHR11690:SF248">
    <property type="entry name" value="PICKPOCKET 17, ISOFORM A"/>
    <property type="match status" value="1"/>
</dbReference>
<comment type="caution">
    <text evidence="14">The sequence shown here is derived from an EMBL/GenBank/DDBJ whole genome shotgun (WGS) entry which is preliminary data.</text>
</comment>
<dbReference type="AlphaFoldDB" id="A0AAV2AML7"/>
<evidence type="ECO:0000256" key="5">
    <source>
        <dbReference type="ARBA" id="ARBA00022692"/>
    </source>
</evidence>
<name>A0AAV2AML7_9ARAC</name>
<keyword evidence="15" id="KW-1185">Reference proteome</keyword>
<evidence type="ECO:0000256" key="1">
    <source>
        <dbReference type="ARBA" id="ARBA00004141"/>
    </source>
</evidence>
<keyword evidence="6 13" id="KW-1133">Transmembrane helix</keyword>
<evidence type="ECO:0000256" key="11">
    <source>
        <dbReference type="ARBA" id="ARBA00023303"/>
    </source>
</evidence>
<proteinExistence type="inferred from homology"/>
<reference evidence="14 15" key="1">
    <citation type="submission" date="2024-04" db="EMBL/GenBank/DDBJ databases">
        <authorList>
            <person name="Rising A."/>
            <person name="Reimegard J."/>
            <person name="Sonavane S."/>
            <person name="Akerstrom W."/>
            <person name="Nylinder S."/>
            <person name="Hedman E."/>
            <person name="Kallberg Y."/>
        </authorList>
    </citation>
    <scope>NUCLEOTIDE SEQUENCE [LARGE SCALE GENOMIC DNA]</scope>
</reference>
<keyword evidence="10 12" id="KW-0739">Sodium transport</keyword>
<dbReference type="InterPro" id="IPR001873">
    <property type="entry name" value="ENaC"/>
</dbReference>
<keyword evidence="7" id="KW-0915">Sodium</keyword>
<dbReference type="EMBL" id="CAXIEN010000184">
    <property type="protein sequence ID" value="CAL1284916.1"/>
    <property type="molecule type" value="Genomic_DNA"/>
</dbReference>
<dbReference type="PANTHER" id="PTHR11690">
    <property type="entry name" value="AMILORIDE-SENSITIVE SODIUM CHANNEL-RELATED"/>
    <property type="match status" value="1"/>
</dbReference>
<evidence type="ECO:0000313" key="14">
    <source>
        <dbReference type="EMBL" id="CAL1284916.1"/>
    </source>
</evidence>
<organism evidence="14 15">
    <name type="scientific">Larinioides sclopetarius</name>
    <dbReference type="NCBI Taxonomy" id="280406"/>
    <lineage>
        <taxon>Eukaryota</taxon>
        <taxon>Metazoa</taxon>
        <taxon>Ecdysozoa</taxon>
        <taxon>Arthropoda</taxon>
        <taxon>Chelicerata</taxon>
        <taxon>Arachnida</taxon>
        <taxon>Araneae</taxon>
        <taxon>Araneomorphae</taxon>
        <taxon>Entelegynae</taxon>
        <taxon>Araneoidea</taxon>
        <taxon>Araneidae</taxon>
        <taxon>Larinioides</taxon>
    </lineage>
</organism>
<comment type="subcellular location">
    <subcellularLocation>
        <location evidence="1">Membrane</location>
        <topology evidence="1">Multi-pass membrane protein</topology>
    </subcellularLocation>
</comment>
<sequence>MTIHAADTIPNPQYDGVSLQPGLTYNYGIRENVVHVLPYPYQTNCKNYSQLKEIRTRSKQTQEGCMSECCVKLHVKYCNCTVHRLSLIYDIRTCWKNEEEQCLKDHDQIAKDLCYPQCRMSCTKITYAYMSVDSFTLQQGACSDVDMFNRTLSKEDEENLICLRVYYASADSEVYRHVPKYNGIQVFSIIGGYIGLWLGVSLLDIHGYIMNGVFLCCAKRKAKKRLRENSVQNLKRKMSNKYQ</sequence>
<evidence type="ECO:0000313" key="15">
    <source>
        <dbReference type="Proteomes" id="UP001497382"/>
    </source>
</evidence>
<protein>
    <submittedName>
        <fullName evidence="14">Uncharacterized protein</fullName>
    </submittedName>
</protein>
<evidence type="ECO:0000256" key="2">
    <source>
        <dbReference type="ARBA" id="ARBA00007193"/>
    </source>
</evidence>
<accession>A0AAV2AML7</accession>
<comment type="similarity">
    <text evidence="2 12">Belongs to the amiloride-sensitive sodium channel (TC 1.A.6) family.</text>
</comment>